<evidence type="ECO:0000259" key="2">
    <source>
        <dbReference type="Pfam" id="PF13640"/>
    </source>
</evidence>
<feature type="compositionally biased region" description="Acidic residues" evidence="1">
    <location>
        <begin position="15"/>
        <end position="31"/>
    </location>
</feature>
<dbReference type="EMBL" id="JAVHNQ010000010">
    <property type="protein sequence ID" value="KAK6337866.1"/>
    <property type="molecule type" value="Genomic_DNA"/>
</dbReference>
<dbReference type="AlphaFoldDB" id="A0AAV9UCE2"/>
<reference evidence="3 4" key="1">
    <citation type="submission" date="2019-10" db="EMBL/GenBank/DDBJ databases">
        <authorList>
            <person name="Palmer J.M."/>
        </authorList>
    </citation>
    <scope>NUCLEOTIDE SEQUENCE [LARGE SCALE GENOMIC DNA]</scope>
    <source>
        <strain evidence="3 4">TWF696</strain>
    </source>
</reference>
<keyword evidence="4" id="KW-1185">Reference proteome</keyword>
<dbReference type="Pfam" id="PF13640">
    <property type="entry name" value="2OG-FeII_Oxy_3"/>
    <property type="match status" value="1"/>
</dbReference>
<gene>
    <name evidence="3" type="ORF">TWF696_001344</name>
</gene>
<evidence type="ECO:0000256" key="1">
    <source>
        <dbReference type="SAM" id="MobiDB-lite"/>
    </source>
</evidence>
<feature type="domain" description="Prolyl 4-hydroxylase alpha subunit Fe(2+) 2OG dioxygenase" evidence="2">
    <location>
        <begin position="172"/>
        <end position="258"/>
    </location>
</feature>
<evidence type="ECO:0000313" key="4">
    <source>
        <dbReference type="Proteomes" id="UP001375240"/>
    </source>
</evidence>
<dbReference type="Gene3D" id="2.60.120.620">
    <property type="entry name" value="q2cbj1_9rhob like domain"/>
    <property type="match status" value="1"/>
</dbReference>
<dbReference type="PANTHER" id="PTHR33099:SF7">
    <property type="entry name" value="MYND-TYPE DOMAIN-CONTAINING PROTEIN"/>
    <property type="match status" value="1"/>
</dbReference>
<organism evidence="3 4">
    <name type="scientific">Orbilia brochopaga</name>
    <dbReference type="NCBI Taxonomy" id="3140254"/>
    <lineage>
        <taxon>Eukaryota</taxon>
        <taxon>Fungi</taxon>
        <taxon>Dikarya</taxon>
        <taxon>Ascomycota</taxon>
        <taxon>Pezizomycotina</taxon>
        <taxon>Orbiliomycetes</taxon>
        <taxon>Orbiliales</taxon>
        <taxon>Orbiliaceae</taxon>
        <taxon>Orbilia</taxon>
    </lineage>
</organism>
<feature type="region of interest" description="Disordered" evidence="1">
    <location>
        <begin position="1"/>
        <end position="39"/>
    </location>
</feature>
<protein>
    <recommendedName>
        <fullName evidence="2">Prolyl 4-hydroxylase alpha subunit Fe(2+) 2OG dioxygenase domain-containing protein</fullName>
    </recommendedName>
</protein>
<proteinExistence type="predicted"/>
<sequence>MDEFMRELDNPSSDSWEDEDEDDVMDTDDDTPEFKFKREETGEVDPALELELYNMIQKSSSHYEGSFAISSHYSAAPNPGLKIAGLGDSVLSLPITPNAASALIKLGDVSPFGKGEQTLIDPKVRRSRQLDPSSVQCENPAFSEWLNCQVLPEMSKALGISSDMEPKLNLYKLLIYEKGDHFKAHRDSPKEDGMIGTLVVVLPSVFEGGVITLTHGDETKTFDFAPSGKYNTHVAAWYSDVKHAVDEIKSGYRIALVYNLIVGRGSISVKDTTVNPDILDVLRRFRETTEPVAFVLNNKYSLSQRRQGFKGKDRYIVSNLTTAINIVGGIALCCGDLGFRITNEEDFDEDSEELEDIEEEDDEDVEYDEDDDSIHLNRIRGNAKAKNSYPPDFSRLRGGSSLSLSNLEHIAGTYRHFTGDKSWDGKMYSLGPELNDLKPFNLEEEETGNEGVVYHSWYQTSCIVLWPTSEARSIIEQTADPTLPWDDFLNIVTKRTPPQDNAKLKNEIEYTKVQLLLERCICNPPADDQIKQAGMLVYAKLRSLPSDYVFEIGEKELLRYANLVSLRTKIQFVADILRPKHSRAGLLSLLRLKRLFPKDIQFSFNRTINELLGSPQVALDPELLQEFLEVYEESSPQMLRQFLQSAFRAHPNASILHDLYTRVAGNSPKNTRIREVLSQALLYEFHEVILEGINDRFTTAYQKMNADLLEIPYDLENKKYHGMGLYGEATDNAWISIQDKLSHYFDYLKELPAPHRTRLLSLLYESLKLPKRDPRGYKDIGVRYVCDIHLNVASDIIAGFSSNTALKRIAGAAALRESVINAALAMYPVNKPDRPSYYLPAHISAACSNGSSCSVCGVLNQFLQSDTEYEFEVNVSGNEHTEHYRLLERELNPRTYGVTPALYMTYKHHPALSVRYDRPFYNDRGKFRVAKKAWREYRELRAKYDENITRRKELFGRIGEEMDSQYRIKREVDRNHDIPDMQLD</sequence>
<accession>A0AAV9UCE2</accession>
<evidence type="ECO:0000313" key="3">
    <source>
        <dbReference type="EMBL" id="KAK6337866.1"/>
    </source>
</evidence>
<feature type="region of interest" description="Disordered" evidence="1">
    <location>
        <begin position="348"/>
        <end position="370"/>
    </location>
</feature>
<dbReference type="PANTHER" id="PTHR33099">
    <property type="entry name" value="FE2OG DIOXYGENASE DOMAIN-CONTAINING PROTEIN"/>
    <property type="match status" value="1"/>
</dbReference>
<name>A0AAV9UCE2_9PEZI</name>
<dbReference type="Proteomes" id="UP001375240">
    <property type="component" value="Unassembled WGS sequence"/>
</dbReference>
<dbReference type="InterPro" id="IPR044862">
    <property type="entry name" value="Pro_4_hyd_alph_FE2OG_OXY"/>
</dbReference>
<comment type="caution">
    <text evidence="3">The sequence shown here is derived from an EMBL/GenBank/DDBJ whole genome shotgun (WGS) entry which is preliminary data.</text>
</comment>